<dbReference type="Proteomes" id="UP000434957">
    <property type="component" value="Unassembled WGS sequence"/>
</dbReference>
<name>A0A6A4DIT3_9STRA</name>
<dbReference type="AlphaFoldDB" id="A0A6A4DIT3"/>
<evidence type="ECO:0000313" key="2">
    <source>
        <dbReference type="Proteomes" id="UP000434957"/>
    </source>
</evidence>
<protein>
    <submittedName>
        <fullName evidence="1">Uncharacterized protein</fullName>
    </submittedName>
</protein>
<keyword evidence="2" id="KW-1185">Reference proteome</keyword>
<gene>
    <name evidence="1" type="ORF">PR003_g21115</name>
</gene>
<evidence type="ECO:0000313" key="1">
    <source>
        <dbReference type="EMBL" id="KAE9306951.1"/>
    </source>
</evidence>
<comment type="caution">
    <text evidence="1">The sequence shown here is derived from an EMBL/GenBank/DDBJ whole genome shotgun (WGS) entry which is preliminary data.</text>
</comment>
<proteinExistence type="predicted"/>
<sequence length="106" mass="11379">MRSPSESNAMPMTLTYRRSVMARNGSTSLDVCSSARVEGAVVGVRVADEPRACRVGECTEGDALDSPVNFACSNDERGVGLLDLEQHTVLGKRKDPASLDNMFVLC</sequence>
<reference evidence="1 2" key="1">
    <citation type="submission" date="2018-08" db="EMBL/GenBank/DDBJ databases">
        <title>Genomic investigation of the strawberry pathogen Phytophthora fragariae indicates pathogenicity is determined by transcriptional variation in three key races.</title>
        <authorList>
            <person name="Adams T.M."/>
            <person name="Armitage A.D."/>
            <person name="Sobczyk M.K."/>
            <person name="Bates H.J."/>
            <person name="Dunwell J.M."/>
            <person name="Nellist C.F."/>
            <person name="Harrison R.J."/>
        </authorList>
    </citation>
    <scope>NUCLEOTIDE SEQUENCE [LARGE SCALE GENOMIC DNA]</scope>
    <source>
        <strain evidence="1 2">SCRP333</strain>
    </source>
</reference>
<dbReference type="EMBL" id="QXFT01001948">
    <property type="protein sequence ID" value="KAE9306951.1"/>
    <property type="molecule type" value="Genomic_DNA"/>
</dbReference>
<organism evidence="1 2">
    <name type="scientific">Phytophthora rubi</name>
    <dbReference type="NCBI Taxonomy" id="129364"/>
    <lineage>
        <taxon>Eukaryota</taxon>
        <taxon>Sar</taxon>
        <taxon>Stramenopiles</taxon>
        <taxon>Oomycota</taxon>
        <taxon>Peronosporomycetes</taxon>
        <taxon>Peronosporales</taxon>
        <taxon>Peronosporaceae</taxon>
        <taxon>Phytophthora</taxon>
    </lineage>
</organism>
<accession>A0A6A4DIT3</accession>